<evidence type="ECO:0000256" key="10">
    <source>
        <dbReference type="SAM" id="MobiDB-lite"/>
    </source>
</evidence>
<dbReference type="Pfam" id="PF06807">
    <property type="entry name" value="Clp1"/>
    <property type="match status" value="1"/>
</dbReference>
<reference evidence="14 15" key="1">
    <citation type="journal article" date="2020" name="Microbiol. Resour. Announc.">
        <title>Draft Genome Sequence of a Cladosporium Species Isolated from the Mesophotic Ascidian Didemnum maculosum.</title>
        <authorList>
            <person name="Gioti A."/>
            <person name="Siaperas R."/>
            <person name="Nikolaivits E."/>
            <person name="Le Goff G."/>
            <person name="Ouazzani J."/>
            <person name="Kotoulas G."/>
            <person name="Topakas E."/>
        </authorList>
    </citation>
    <scope>NUCLEOTIDE SEQUENCE [LARGE SCALE GENOMIC DNA]</scope>
    <source>
        <strain evidence="14 15">TM138-S3</strain>
    </source>
</reference>
<evidence type="ECO:0000259" key="12">
    <source>
        <dbReference type="Pfam" id="PF16573"/>
    </source>
</evidence>
<feature type="binding site" evidence="9">
    <location>
        <position position="80"/>
    </location>
    <ligand>
        <name>ATP</name>
        <dbReference type="ChEBI" id="CHEBI:30616"/>
    </ligand>
</feature>
<dbReference type="GO" id="GO:0005524">
    <property type="term" value="F:ATP binding"/>
    <property type="evidence" value="ECO:0007669"/>
    <property type="project" value="UniProtKB-UniRule"/>
</dbReference>
<evidence type="ECO:0000256" key="8">
    <source>
        <dbReference type="ARBA" id="ARBA00023242"/>
    </source>
</evidence>
<dbReference type="InterPro" id="IPR027417">
    <property type="entry name" value="P-loop_NTPase"/>
</dbReference>
<dbReference type="AlphaFoldDB" id="A0AB34KUX9"/>
<dbReference type="InterPro" id="IPR038239">
    <property type="entry name" value="Clp1_N_sf"/>
</dbReference>
<dbReference type="Gene3D" id="3.40.50.300">
    <property type="entry name" value="P-loop containing nucleotide triphosphate hydrolases"/>
    <property type="match status" value="1"/>
</dbReference>
<evidence type="ECO:0000256" key="4">
    <source>
        <dbReference type="ARBA" id="ARBA00019824"/>
    </source>
</evidence>
<keyword evidence="6 9" id="KW-0547">Nucleotide-binding</keyword>
<name>A0AB34KUX9_9PEZI</name>
<dbReference type="EMBL" id="JAAQHG020000010">
    <property type="protein sequence ID" value="KAL1587331.1"/>
    <property type="molecule type" value="Genomic_DNA"/>
</dbReference>
<keyword evidence="5 9" id="KW-0507">mRNA processing</keyword>
<dbReference type="GO" id="GO:0006388">
    <property type="term" value="P:tRNA splicing, via endonucleolytic cleavage and ligation"/>
    <property type="evidence" value="ECO:0007669"/>
    <property type="project" value="TreeGrafter"/>
</dbReference>
<feature type="domain" description="Clp1 C-terminal" evidence="11">
    <location>
        <begin position="353"/>
        <end position="476"/>
    </location>
</feature>
<comment type="caution">
    <text evidence="14">The sequence shown here is derived from an EMBL/GenBank/DDBJ whole genome shotgun (WGS) entry which is preliminary data.</text>
</comment>
<proteinExistence type="inferred from homology"/>
<organism evidence="14 15">
    <name type="scientific">Cladosporium halotolerans</name>
    <dbReference type="NCBI Taxonomy" id="1052096"/>
    <lineage>
        <taxon>Eukaryota</taxon>
        <taxon>Fungi</taxon>
        <taxon>Dikarya</taxon>
        <taxon>Ascomycota</taxon>
        <taxon>Pezizomycotina</taxon>
        <taxon>Dothideomycetes</taxon>
        <taxon>Dothideomycetidae</taxon>
        <taxon>Cladosporiales</taxon>
        <taxon>Cladosporiaceae</taxon>
        <taxon>Cladosporium</taxon>
    </lineage>
</organism>
<dbReference type="InterPro" id="IPR028606">
    <property type="entry name" value="Clp1"/>
</dbReference>
<feature type="domain" description="Clp1 N-terminal" evidence="12">
    <location>
        <begin position="36"/>
        <end position="126"/>
    </location>
</feature>
<evidence type="ECO:0000256" key="2">
    <source>
        <dbReference type="ARBA" id="ARBA00004123"/>
    </source>
</evidence>
<dbReference type="Gene3D" id="2.60.120.1030">
    <property type="entry name" value="Clp1, DNA binding domain"/>
    <property type="match status" value="1"/>
</dbReference>
<dbReference type="SUPFAM" id="SSF52540">
    <property type="entry name" value="P-loop containing nucleoside triphosphate hydrolases"/>
    <property type="match status" value="1"/>
</dbReference>
<keyword evidence="15" id="KW-1185">Reference proteome</keyword>
<dbReference type="InterPro" id="IPR032319">
    <property type="entry name" value="CLP1_P"/>
</dbReference>
<comment type="function">
    <text evidence="1">Polynucleotide 5'-kinase involved in rRNA processing.</text>
</comment>
<gene>
    <name evidence="14" type="primary">clp1</name>
    <name evidence="9" type="synonym">CLP1</name>
    <name evidence="14" type="ORF">WHR41_03872</name>
</gene>
<keyword evidence="7 9" id="KW-0067">ATP-binding</keyword>
<dbReference type="GO" id="GO:0005849">
    <property type="term" value="C:mRNA cleavage factor complex"/>
    <property type="evidence" value="ECO:0007669"/>
    <property type="project" value="UniProtKB-UniRule"/>
</dbReference>
<evidence type="ECO:0000256" key="9">
    <source>
        <dbReference type="HAMAP-Rule" id="MF_03035"/>
    </source>
</evidence>
<keyword evidence="8 9" id="KW-0539">Nucleus</keyword>
<dbReference type="InterPro" id="IPR038238">
    <property type="entry name" value="Clp1_C_sf"/>
</dbReference>
<dbReference type="RefSeq" id="XP_069230436.1">
    <property type="nucleotide sequence ID" value="XM_069372478.1"/>
</dbReference>
<comment type="function">
    <text evidence="9">Required for endonucleolytic cleavage during polyadenylation-dependent pre-mRNA 3'-end formation.</text>
</comment>
<dbReference type="PANTHER" id="PTHR12755">
    <property type="entry name" value="CLEAVAGE/POLYADENYLATION FACTOR IA SUBUNIT CLP1P"/>
    <property type="match status" value="1"/>
</dbReference>
<evidence type="ECO:0000259" key="11">
    <source>
        <dbReference type="Pfam" id="PF06807"/>
    </source>
</evidence>
<evidence type="ECO:0000313" key="14">
    <source>
        <dbReference type="EMBL" id="KAL1587331.1"/>
    </source>
</evidence>
<feature type="binding site" evidence="9">
    <location>
        <position position="41"/>
    </location>
    <ligand>
        <name>ATP</name>
        <dbReference type="ChEBI" id="CHEBI:30616"/>
    </ligand>
</feature>
<dbReference type="GO" id="GO:0051731">
    <property type="term" value="F:polynucleotide 5'-hydroxyl-kinase activity"/>
    <property type="evidence" value="ECO:0007669"/>
    <property type="project" value="InterPro"/>
</dbReference>
<feature type="binding site" evidence="9">
    <location>
        <begin position="145"/>
        <end position="150"/>
    </location>
    <ligand>
        <name>ATP</name>
        <dbReference type="ChEBI" id="CHEBI:30616"/>
    </ligand>
</feature>
<sequence length="485" mass="52224">MAFSLPGLGLAADNSFAAPSADLPSAKSQVARTERLGERTEWRFEVAFGKNYSIKLTSGEAELWGTELAPSQTYNFSGYKGAIFTWQGCSLEVLGEAESEYVGQETEYAVEWLNVHGMLETLRDEAAAAGVHGEGPRVLVVGPDAVGKSSLVRSLTAWGVKVGRTPTVLNLDSREGLLAPAGSLTAVTASSQTEVESGYGIAPVSGPTASPVKTPLVYGWPFPSPTENSEAFKALLTHAALHVTGKLEANTDAKRSGLIVDTPGSLNDPKSNYDILSHIISEFSITLILTIGSERLYNDLNRRFNQSRGDDKAIPVLRLTKPGGAVESDASFLKQARAQNVRQYFFGLPQIPLNPHSHSVPFSELNIYRAKSASTSDDQDFKSGAAAEDDDYEPDGASHDSPGALYEKIEPSTALMASLVAIKLCPGTHVDDREIRDSAVMGYLYVADVDETKKRVRFLAPHPQRWGDRALVWGSLPEPVADLVT</sequence>
<evidence type="ECO:0000256" key="5">
    <source>
        <dbReference type="ARBA" id="ARBA00022664"/>
    </source>
</evidence>
<dbReference type="Gene3D" id="2.40.30.330">
    <property type="entry name" value="Pre-mRNA cleavage complex subunit Clp1, C-terminal domain"/>
    <property type="match status" value="1"/>
</dbReference>
<evidence type="ECO:0000313" key="15">
    <source>
        <dbReference type="Proteomes" id="UP000803884"/>
    </source>
</evidence>
<evidence type="ECO:0000256" key="1">
    <source>
        <dbReference type="ARBA" id="ARBA00003798"/>
    </source>
</evidence>
<dbReference type="Pfam" id="PF16573">
    <property type="entry name" value="CLP1_N"/>
    <property type="match status" value="1"/>
</dbReference>
<dbReference type="PANTHER" id="PTHR12755:SF6">
    <property type="entry name" value="POLYRIBONUCLEOTIDE 5'-HYDROXYL-KINASE CLP1"/>
    <property type="match status" value="1"/>
</dbReference>
<dbReference type="GO" id="GO:0031124">
    <property type="term" value="P:mRNA 3'-end processing"/>
    <property type="evidence" value="ECO:0007669"/>
    <property type="project" value="UniProtKB-UniRule"/>
</dbReference>
<dbReference type="GeneID" id="96005316"/>
<protein>
    <recommendedName>
        <fullName evidence="4">Polynucleotide 5'-hydroxyl-kinase GRC3</fullName>
    </recommendedName>
    <alternativeName>
        <fullName evidence="3">Polynucleotide 5'-hydroxyl-kinase grc3</fullName>
    </alternativeName>
</protein>
<evidence type="ECO:0000256" key="6">
    <source>
        <dbReference type="ARBA" id="ARBA00022741"/>
    </source>
</evidence>
<dbReference type="FunFam" id="2.60.120.1030:FF:000001">
    <property type="entry name" value="Protein CLP1 homolog 5"/>
    <property type="match status" value="1"/>
</dbReference>
<feature type="region of interest" description="Disordered" evidence="10">
    <location>
        <begin position="376"/>
        <end position="404"/>
    </location>
</feature>
<evidence type="ECO:0000256" key="3">
    <source>
        <dbReference type="ARBA" id="ARBA00018706"/>
    </source>
</evidence>
<comment type="subunit">
    <text evidence="9">Component of a pre-mRNA cleavage factor complex. Interacts directly with PCF11.</text>
</comment>
<evidence type="ECO:0000259" key="13">
    <source>
        <dbReference type="Pfam" id="PF16575"/>
    </source>
</evidence>
<accession>A0AB34KUX9</accession>
<dbReference type="InterPro" id="IPR032324">
    <property type="entry name" value="Clp1_N"/>
</dbReference>
<dbReference type="InterPro" id="IPR045116">
    <property type="entry name" value="Clp1/Grc3"/>
</dbReference>
<dbReference type="HAMAP" id="MF_03035">
    <property type="entry name" value="Clp1"/>
    <property type="match status" value="1"/>
</dbReference>
<comment type="subcellular location">
    <subcellularLocation>
        <location evidence="2 9">Nucleus</location>
    </subcellularLocation>
</comment>
<feature type="domain" description="Clp1 P-loop" evidence="13">
    <location>
        <begin position="142"/>
        <end position="346"/>
    </location>
</feature>
<dbReference type="Proteomes" id="UP000803884">
    <property type="component" value="Unassembled WGS sequence"/>
</dbReference>
<evidence type="ECO:0000256" key="7">
    <source>
        <dbReference type="ARBA" id="ARBA00022840"/>
    </source>
</evidence>
<comment type="similarity">
    <text evidence="9">Belongs to the Clp1 family. Clp1 subfamily.</text>
</comment>
<dbReference type="InterPro" id="IPR010655">
    <property type="entry name" value="Clp1_C"/>
</dbReference>
<dbReference type="Pfam" id="PF16575">
    <property type="entry name" value="CLP1_P"/>
    <property type="match status" value="1"/>
</dbReference>